<name>A0A1G6Z9S0_9BACL</name>
<evidence type="ECO:0000256" key="3">
    <source>
        <dbReference type="ARBA" id="ARBA00022989"/>
    </source>
</evidence>
<sequence>MISYEKMDKKISFVLVFLLCILLVNYTFKDLFNIVNPMIRGLISLFFMSIVGILYLANLSLVLKRIGNYFLLTYIFFITIFLMNLLIFPEIKQYLPETLFWFFIICLPTALYYLAIQDKKIFLEMLLKSAYLQLLIGLFFIVSFFIRGTGNVYDMVFSYHISIPVILLLYKFFRERSVLDLILVVLGVLSILMIGSRGPLLSIIVFILLSILFQTYGRRKEGKSILFSLLIGVLISFGLLYLDKIIIMLERIFTSLGVDSRTLRIFTNDNIDFSTGRGPIYDATKEKILENPLWGHGILGDREFLNGTYPHNLFLELLAQFGIILGSILIIIFFVYTFLSFINKYKAERDLALLFFSIGVVQLFVSNTFWMSYNFWLFLAVCISSVHLPKRYKERESY</sequence>
<dbReference type="GO" id="GO:0016020">
    <property type="term" value="C:membrane"/>
    <property type="evidence" value="ECO:0007669"/>
    <property type="project" value="UniProtKB-SubCell"/>
</dbReference>
<dbReference type="RefSeq" id="WP_092094442.1">
    <property type="nucleotide sequence ID" value="NZ_FNAR01000002.1"/>
</dbReference>
<organism evidence="7 8">
    <name type="scientific">Bhargavaea beijingensis</name>
    <dbReference type="NCBI Taxonomy" id="426756"/>
    <lineage>
        <taxon>Bacteria</taxon>
        <taxon>Bacillati</taxon>
        <taxon>Bacillota</taxon>
        <taxon>Bacilli</taxon>
        <taxon>Bacillales</taxon>
        <taxon>Caryophanaceae</taxon>
        <taxon>Bhargavaea</taxon>
    </lineage>
</organism>
<proteinExistence type="predicted"/>
<evidence type="ECO:0000313" key="7">
    <source>
        <dbReference type="EMBL" id="SDD99350.1"/>
    </source>
</evidence>
<accession>A0A1G6Z9S0</accession>
<keyword evidence="4 5" id="KW-0472">Membrane</keyword>
<evidence type="ECO:0000256" key="1">
    <source>
        <dbReference type="ARBA" id="ARBA00004141"/>
    </source>
</evidence>
<feature type="transmembrane region" description="Helical" evidence="5">
    <location>
        <begin position="128"/>
        <end position="146"/>
    </location>
</feature>
<feature type="transmembrane region" description="Helical" evidence="5">
    <location>
        <begin position="317"/>
        <end position="339"/>
    </location>
</feature>
<comment type="subcellular location">
    <subcellularLocation>
        <location evidence="1">Membrane</location>
        <topology evidence="1">Multi-pass membrane protein</topology>
    </subcellularLocation>
</comment>
<feature type="transmembrane region" description="Helical" evidence="5">
    <location>
        <begin position="69"/>
        <end position="87"/>
    </location>
</feature>
<evidence type="ECO:0000256" key="5">
    <source>
        <dbReference type="SAM" id="Phobius"/>
    </source>
</evidence>
<dbReference type="InterPro" id="IPR051533">
    <property type="entry name" value="WaaL-like"/>
</dbReference>
<feature type="transmembrane region" description="Helical" evidence="5">
    <location>
        <begin position="200"/>
        <end position="217"/>
    </location>
</feature>
<evidence type="ECO:0000259" key="6">
    <source>
        <dbReference type="Pfam" id="PF04932"/>
    </source>
</evidence>
<keyword evidence="2 5" id="KW-0812">Transmembrane</keyword>
<dbReference type="PANTHER" id="PTHR37422:SF13">
    <property type="entry name" value="LIPOPOLYSACCHARIDE BIOSYNTHESIS PROTEIN PA4999-RELATED"/>
    <property type="match status" value="1"/>
</dbReference>
<keyword evidence="3 5" id="KW-1133">Transmembrane helix</keyword>
<dbReference type="AlphaFoldDB" id="A0A1G6Z9S0"/>
<keyword evidence="7" id="KW-0436">Ligase</keyword>
<feature type="transmembrane region" description="Helical" evidence="5">
    <location>
        <begin position="39"/>
        <end position="57"/>
    </location>
</feature>
<dbReference type="GO" id="GO:0016874">
    <property type="term" value="F:ligase activity"/>
    <property type="evidence" value="ECO:0007669"/>
    <property type="project" value="UniProtKB-KW"/>
</dbReference>
<protein>
    <submittedName>
        <fullName evidence="7">O-antigen ligase like membrane protein</fullName>
    </submittedName>
</protein>
<dbReference type="Proteomes" id="UP000198823">
    <property type="component" value="Unassembled WGS sequence"/>
</dbReference>
<dbReference type="InterPro" id="IPR007016">
    <property type="entry name" value="O-antigen_ligase-rel_domated"/>
</dbReference>
<evidence type="ECO:0000256" key="2">
    <source>
        <dbReference type="ARBA" id="ARBA00022692"/>
    </source>
</evidence>
<dbReference type="Pfam" id="PF04932">
    <property type="entry name" value="Wzy_C"/>
    <property type="match status" value="1"/>
</dbReference>
<feature type="domain" description="O-antigen ligase-related" evidence="6">
    <location>
        <begin position="183"/>
        <end position="329"/>
    </location>
</feature>
<dbReference type="STRING" id="426756.SAMN04488126_102258"/>
<evidence type="ECO:0000256" key="4">
    <source>
        <dbReference type="ARBA" id="ARBA00023136"/>
    </source>
</evidence>
<gene>
    <name evidence="7" type="ORF">SAMN04488126_102258</name>
</gene>
<feature type="transmembrane region" description="Helical" evidence="5">
    <location>
        <begin position="224"/>
        <end position="242"/>
    </location>
</feature>
<feature type="transmembrane region" description="Helical" evidence="5">
    <location>
        <begin position="177"/>
        <end position="194"/>
    </location>
</feature>
<dbReference type="PANTHER" id="PTHR37422">
    <property type="entry name" value="TEICHURONIC ACID BIOSYNTHESIS PROTEIN TUAE"/>
    <property type="match status" value="1"/>
</dbReference>
<reference evidence="7 8" key="1">
    <citation type="submission" date="2016-10" db="EMBL/GenBank/DDBJ databases">
        <authorList>
            <person name="de Groot N.N."/>
        </authorList>
    </citation>
    <scope>NUCLEOTIDE SEQUENCE [LARGE SCALE GENOMIC DNA]</scope>
    <source>
        <strain evidence="7 8">CGMCC 1.6762</strain>
    </source>
</reference>
<feature type="transmembrane region" description="Helical" evidence="5">
    <location>
        <begin position="351"/>
        <end position="369"/>
    </location>
</feature>
<feature type="transmembrane region" description="Helical" evidence="5">
    <location>
        <begin position="152"/>
        <end position="170"/>
    </location>
</feature>
<dbReference type="EMBL" id="FNAR01000002">
    <property type="protein sequence ID" value="SDD99350.1"/>
    <property type="molecule type" value="Genomic_DNA"/>
</dbReference>
<feature type="transmembrane region" description="Helical" evidence="5">
    <location>
        <begin position="99"/>
        <end position="116"/>
    </location>
</feature>
<dbReference type="OrthoDB" id="2964729at2"/>
<evidence type="ECO:0000313" key="8">
    <source>
        <dbReference type="Proteomes" id="UP000198823"/>
    </source>
</evidence>